<dbReference type="InterPro" id="IPR013783">
    <property type="entry name" value="Ig-like_fold"/>
</dbReference>
<dbReference type="Proteomes" id="UP000184516">
    <property type="component" value="Unassembled WGS sequence"/>
</dbReference>
<keyword evidence="1" id="KW-1133">Transmembrane helix</keyword>
<dbReference type="OrthoDB" id="599464at2"/>
<keyword evidence="3" id="KW-1185">Reference proteome</keyword>
<gene>
    <name evidence="2" type="ORF">SAMN05443549_10993</name>
</gene>
<dbReference type="InterPro" id="IPR035986">
    <property type="entry name" value="PKD_dom_sf"/>
</dbReference>
<dbReference type="SUPFAM" id="SSF49299">
    <property type="entry name" value="PKD domain"/>
    <property type="match status" value="1"/>
</dbReference>
<dbReference type="STRING" id="468056.SAMN05443549_10993"/>
<evidence type="ECO:0008006" key="4">
    <source>
        <dbReference type="Google" id="ProtNLM"/>
    </source>
</evidence>
<evidence type="ECO:0000313" key="2">
    <source>
        <dbReference type="EMBL" id="SHG97722.1"/>
    </source>
</evidence>
<evidence type="ECO:0000256" key="1">
    <source>
        <dbReference type="SAM" id="Phobius"/>
    </source>
</evidence>
<feature type="transmembrane region" description="Helical" evidence="1">
    <location>
        <begin position="52"/>
        <end position="70"/>
    </location>
</feature>
<dbReference type="EMBL" id="FQWB01000009">
    <property type="protein sequence ID" value="SHG97722.1"/>
    <property type="molecule type" value="Genomic_DNA"/>
</dbReference>
<dbReference type="RefSeq" id="WP_073371853.1">
    <property type="nucleotide sequence ID" value="NZ_FQWB01000009.1"/>
</dbReference>
<sequence length="1342" mass="140713">MKRFTLPGFLNLFTPKDLIFETSEESSFKFDFSKDDLKENGYSNRSSSGRGIGSLILLFMLFLFSNFLSAQTIVPPPTIVIDGKANEWSYNSSVVHFQDPFGNGTIDNQFTEGSKDFLFANAQVWADGQTKAKNDIANGAAGLVNTVSYYDQATNSIKTLTGGNYLVFAGDRTSNNGDAQIGFWFYQNGTGPVEINGNKIFDPEHSRGDILVLADFTGGGRLGTVKVYRWIGGGDVTDESSSIVPNTNGNLETTNIASIVAENNTAGEPIPEGWDFLSKRVPKLYEQNEFYEGFVDLSALGDNVNKCFSTVLLETRSSQSVTASLDDFIGGKLAGVPLVTVDSANILCVGQSATITATPSPGSPGDYTYLWSPGGQTTQSITVTTAGTYTVTAYNKDGCPTAPASGTVTATPSIPIVVNCSPDVSKSACDYASQNALDTAFAAWVAGFTASGGNGTLVPSGLLNLKAPNLCTGGSVTVNFSVTDACAKQASCTATFSINKGEAVAVTGPASINKAVCDYTDQAGLTAAYNAWLAEFKITNAGCNATGDFLTTPPTVDFCAGADITLTYRAADACTNASVTRTFKVTKADAVAVAGPASIDKKVCDYTNQAGLTAAYNAWLAEFKITNAGCNATGGFLSTPPTVDFCAGADITLTYRAADACTNASVTRTFKVTKADAVAVAGPASIDKKVCDYTNQAGLTAAYNAWLAEFKITNTGCNATGGFLTTPPATVDFCAGADITLTYRAVDACTNASVTRTFKVTKADAVAVAGPASINKAVCEYTDQAGLTAAYNAWLAEFKITNAGCNATGGFLSTPPTVDFCAGADITLTYKANDACTNASVTRTFKVTKAAAVDVTGPMNISKTSCDYAIQDDVNTAFGIWLSEFKTVNAGCNGIAKMNPATPQAPILCEGGSVTVTYSIEDNCTQDSVSATFSIEAAEKLIVSYPGDVVVKCDQNKEELFAQWITGFTYTGGCSNAVVTNLAQYSLPAAGVPLLVEYVVTDNCQTASHKATFLIDFCDALCTYTQGYYGNAGGKSCAGEENGTLYSTKGLIAKALSSYPLNAEPIPSNMMRIGLPGKSVLLSNTTADINAIIEVLPGGGSSYVLSNGNPHISALTAATYLKKGNINNTLLAQTITLGLNLGINGKLGNFVLQSGKLATAAPLGGCGSNIPMPRSCSYDIYTPTINEYKYFDIPAFVNGKTVQQLFEMANKALGGEALPAGVTLSALANAVDVINNAFDGCRISMGYNQTPLTCVEERAAFIVNPVPIVSQATVTYKFSYSSPVKIEVRSTVGGALLFTYNDPTPSSLNKEVLVPYNFTASGYYFITVITNIGSTTKQVIKN</sequence>
<reference evidence="3" key="1">
    <citation type="submission" date="2016-11" db="EMBL/GenBank/DDBJ databases">
        <authorList>
            <person name="Varghese N."/>
            <person name="Submissions S."/>
        </authorList>
    </citation>
    <scope>NUCLEOTIDE SEQUENCE [LARGE SCALE GENOMIC DNA]</scope>
    <source>
        <strain evidence="3">DSM 19978</strain>
    </source>
</reference>
<dbReference type="Gene3D" id="2.60.40.10">
    <property type="entry name" value="Immunoglobulins"/>
    <property type="match status" value="1"/>
</dbReference>
<keyword evidence="1" id="KW-0812">Transmembrane</keyword>
<protein>
    <recommendedName>
        <fullName evidence="4">Por secretion system C-terminal sorting domain-containing protein</fullName>
    </recommendedName>
</protein>
<evidence type="ECO:0000313" key="3">
    <source>
        <dbReference type="Proteomes" id="UP000184516"/>
    </source>
</evidence>
<accession>A0A1M5P7J4</accession>
<organism evidence="2 3">
    <name type="scientific">Flavobacterium fluvii</name>
    <dbReference type="NCBI Taxonomy" id="468056"/>
    <lineage>
        <taxon>Bacteria</taxon>
        <taxon>Pseudomonadati</taxon>
        <taxon>Bacteroidota</taxon>
        <taxon>Flavobacteriia</taxon>
        <taxon>Flavobacteriales</taxon>
        <taxon>Flavobacteriaceae</taxon>
        <taxon>Flavobacterium</taxon>
    </lineage>
</organism>
<keyword evidence="1" id="KW-0472">Membrane</keyword>
<name>A0A1M5P7J4_9FLAO</name>
<proteinExistence type="predicted"/>